<organism evidence="3">
    <name type="scientific">Oxyrrhis marina</name>
    <name type="common">Dinoflagellate</name>
    <dbReference type="NCBI Taxonomy" id="2969"/>
    <lineage>
        <taxon>Eukaryota</taxon>
        <taxon>Sar</taxon>
        <taxon>Alveolata</taxon>
        <taxon>Dinophyceae</taxon>
        <taxon>Oxyrrhinales</taxon>
        <taxon>Oxyrrhinaceae</taxon>
        <taxon>Oxyrrhis</taxon>
    </lineage>
</organism>
<evidence type="ECO:0000256" key="1">
    <source>
        <dbReference type="SAM" id="MobiDB-lite"/>
    </source>
</evidence>
<dbReference type="InterPro" id="IPR001498">
    <property type="entry name" value="Impact_N"/>
</dbReference>
<feature type="region of interest" description="Disordered" evidence="1">
    <location>
        <begin position="89"/>
        <end position="118"/>
    </location>
</feature>
<reference evidence="3" key="1">
    <citation type="submission" date="2021-01" db="EMBL/GenBank/DDBJ databases">
        <authorList>
            <person name="Corre E."/>
            <person name="Pelletier E."/>
            <person name="Niang G."/>
            <person name="Scheremetjew M."/>
            <person name="Finn R."/>
            <person name="Kale V."/>
            <person name="Holt S."/>
            <person name="Cochrane G."/>
            <person name="Meng A."/>
            <person name="Brown T."/>
            <person name="Cohen L."/>
        </authorList>
    </citation>
    <scope>NUCLEOTIDE SEQUENCE</scope>
    <source>
        <strain evidence="3">LB1974</strain>
    </source>
</reference>
<name>A0A7S4GPQ5_OXYMA</name>
<evidence type="ECO:0000259" key="2">
    <source>
        <dbReference type="Pfam" id="PF01205"/>
    </source>
</evidence>
<dbReference type="Gene3D" id="1.20.920.60">
    <property type="match status" value="1"/>
</dbReference>
<dbReference type="SUPFAM" id="SSF54211">
    <property type="entry name" value="Ribosomal protein S5 domain 2-like"/>
    <property type="match status" value="1"/>
</dbReference>
<feature type="domain" description="Impact N-terminal" evidence="2">
    <location>
        <begin position="15"/>
        <end position="65"/>
    </location>
</feature>
<dbReference type="Gene3D" id="3.30.230.30">
    <property type="entry name" value="Impact, N-terminal domain"/>
    <property type="match status" value="1"/>
</dbReference>
<dbReference type="InterPro" id="IPR020568">
    <property type="entry name" value="Ribosomal_Su5_D2-typ_SF"/>
</dbReference>
<accession>A0A7S4GPQ5</accession>
<gene>
    <name evidence="3" type="ORF">OMAR00294_LOCUS2295</name>
</gene>
<dbReference type="AlphaFoldDB" id="A0A7S4GPQ5"/>
<dbReference type="EMBL" id="HBJB01002808">
    <property type="protein sequence ID" value="CAE0843085.1"/>
    <property type="molecule type" value="Transcribed_RNA"/>
</dbReference>
<dbReference type="Pfam" id="PF01205">
    <property type="entry name" value="Impact_N"/>
    <property type="match status" value="1"/>
</dbReference>
<proteinExistence type="predicted"/>
<protein>
    <recommendedName>
        <fullName evidence="2">Impact N-terminal domain-containing protein</fullName>
    </recommendedName>
</protein>
<evidence type="ECO:0000313" key="3">
    <source>
        <dbReference type="EMBL" id="CAE0843085.1"/>
    </source>
</evidence>
<dbReference type="InterPro" id="IPR036956">
    <property type="entry name" value="Impact_N_sf"/>
</dbReference>
<feature type="region of interest" description="Disordered" evidence="1">
    <location>
        <begin position="376"/>
        <end position="395"/>
    </location>
</feature>
<sequence length="463" mass="49699">MGSADRFAEVRNMPFAYRILTPDGVSYEGSNDDEEPGTGEKILALMQRLNLDNLLLVVTQWDTGCRGRLGTSLYHCTIDRCKELLEDLKTSSNDNPDENTPPPQALEDAGSPAPTAVSAAPVNPRCFSFEALPQAVPARSGDRGKYGPNHFMSDLVDPGMDQRRQGGMGLFEQSSSWGPGTEEVWQINETALGDISKQDFLALRAMARPVPAVVRVTFAVCLLKGAVSATAPLSWATCREMLSSPTLRLELVLLNPSQISSSRARRAASLLSETPGLAKVRRIHVALGNLMEWALRMLEWHGIAVQSATRSTTLNVSQQSQPPIRPLKVTHPAMSYVGPGGPRHGRGLNATIGRRRQPETHACLGALASSVERIHQDAGSPQQSDAEFAQQPDPEVEPQVDVANAAKVVEGALLVEDATNEELSLAIMQLGEERSQIIQKLAGAQHAAPGSAAVAPAAPPPKT</sequence>